<sequence>MDRLSNPISVSSEATTIDSRLHSSGPAASLNGLPDEMLLAVLSKFRAPDGGCDNKSLLVSSLVNHRLNFLATPLVYEEFNTRKGNPYLFLRTIAEAPALATHLRRLVWGYNAFPNGSRFHTPHDWAIGAPFPDTLIHAEKDAEGSTIATKLRTLGQPFATEIADIISTCKPEMINEALVSAILFLAPHVSSMDIGWWTLTRDRNLSWMNLLRFRLSAQFQQLHSISFLAAADPTFQLSLSALFGLQSLVKLEILCLVAVPGDTQHRTLAPRISNIEVLTIRDSHFESERAANMVLACRKLKSFIFEHSPGFRSSLDALMLTVNERPTLSLTALAPALEFHRSSLEHLAIIDADIVDGVKNPDPWKVAGNLDSLRDFPKLKSVWLPCWAFLQSQDTVAEATRLISSLPSGLHNLTLETIVVEDSALQEEIEDSHWASQVRHLLETVEHLTTLAVAVVYINTSSVIPGRTWYASRKVCFEKGVEFRVHDIDLLAPAIVRDENSAAAFVDAVEEWEANTG</sequence>
<dbReference type="Gene3D" id="3.80.10.10">
    <property type="entry name" value="Ribonuclease Inhibitor"/>
    <property type="match status" value="1"/>
</dbReference>
<dbReference type="Proteomes" id="UP000799428">
    <property type="component" value="Unassembled WGS sequence"/>
</dbReference>
<evidence type="ECO:0008006" key="3">
    <source>
        <dbReference type="Google" id="ProtNLM"/>
    </source>
</evidence>
<dbReference type="SUPFAM" id="SSF52047">
    <property type="entry name" value="RNI-like"/>
    <property type="match status" value="1"/>
</dbReference>
<evidence type="ECO:0000313" key="1">
    <source>
        <dbReference type="EMBL" id="KAF2705580.1"/>
    </source>
</evidence>
<dbReference type="EMBL" id="MU005778">
    <property type="protein sequence ID" value="KAF2705580.1"/>
    <property type="molecule type" value="Genomic_DNA"/>
</dbReference>
<reference evidence="1" key="1">
    <citation type="journal article" date="2020" name="Stud. Mycol.">
        <title>101 Dothideomycetes genomes: a test case for predicting lifestyles and emergence of pathogens.</title>
        <authorList>
            <person name="Haridas S."/>
            <person name="Albert R."/>
            <person name="Binder M."/>
            <person name="Bloem J."/>
            <person name="Labutti K."/>
            <person name="Salamov A."/>
            <person name="Andreopoulos B."/>
            <person name="Baker S."/>
            <person name="Barry K."/>
            <person name="Bills G."/>
            <person name="Bluhm B."/>
            <person name="Cannon C."/>
            <person name="Castanera R."/>
            <person name="Culley D."/>
            <person name="Daum C."/>
            <person name="Ezra D."/>
            <person name="Gonzalez J."/>
            <person name="Henrissat B."/>
            <person name="Kuo A."/>
            <person name="Liang C."/>
            <person name="Lipzen A."/>
            <person name="Lutzoni F."/>
            <person name="Magnuson J."/>
            <person name="Mondo S."/>
            <person name="Nolan M."/>
            <person name="Ohm R."/>
            <person name="Pangilinan J."/>
            <person name="Park H.-J."/>
            <person name="Ramirez L."/>
            <person name="Alfaro M."/>
            <person name="Sun H."/>
            <person name="Tritt A."/>
            <person name="Yoshinaga Y."/>
            <person name="Zwiers L.-H."/>
            <person name="Turgeon B."/>
            <person name="Goodwin S."/>
            <person name="Spatafora J."/>
            <person name="Crous P."/>
            <person name="Grigoriev I."/>
        </authorList>
    </citation>
    <scope>NUCLEOTIDE SEQUENCE</scope>
    <source>
        <strain evidence="1">CBS 279.74</strain>
    </source>
</reference>
<keyword evidence="2" id="KW-1185">Reference proteome</keyword>
<dbReference type="InterPro" id="IPR032675">
    <property type="entry name" value="LRR_dom_sf"/>
</dbReference>
<protein>
    <recommendedName>
        <fullName evidence="3">F-box domain-containing protein</fullName>
    </recommendedName>
</protein>
<proteinExistence type="predicted"/>
<accession>A0A6G1JYM0</accession>
<dbReference type="OrthoDB" id="3690497at2759"/>
<evidence type="ECO:0000313" key="2">
    <source>
        <dbReference type="Proteomes" id="UP000799428"/>
    </source>
</evidence>
<organism evidence="1 2">
    <name type="scientific">Pleomassaria siparia CBS 279.74</name>
    <dbReference type="NCBI Taxonomy" id="1314801"/>
    <lineage>
        <taxon>Eukaryota</taxon>
        <taxon>Fungi</taxon>
        <taxon>Dikarya</taxon>
        <taxon>Ascomycota</taxon>
        <taxon>Pezizomycotina</taxon>
        <taxon>Dothideomycetes</taxon>
        <taxon>Pleosporomycetidae</taxon>
        <taxon>Pleosporales</taxon>
        <taxon>Pleomassariaceae</taxon>
        <taxon>Pleomassaria</taxon>
    </lineage>
</organism>
<gene>
    <name evidence="1" type="ORF">K504DRAFT_448635</name>
</gene>
<name>A0A6G1JYM0_9PLEO</name>
<dbReference type="AlphaFoldDB" id="A0A6G1JYM0"/>